<evidence type="ECO:0000313" key="4">
    <source>
        <dbReference type="Proteomes" id="UP000289465"/>
    </source>
</evidence>
<dbReference type="EMBL" id="CP148753">
    <property type="protein sequence ID" value="WXR75558.1"/>
    <property type="molecule type" value="Genomic_DNA"/>
</dbReference>
<keyword evidence="1" id="KW-1133">Transmembrane helix</keyword>
<reference evidence="2 4" key="1">
    <citation type="submission" date="2018-07" db="EMBL/GenBank/DDBJ databases">
        <authorList>
            <person name="Peeters C."/>
        </authorList>
    </citation>
    <scope>NUCLEOTIDE SEQUENCE [LARGE SCALE GENOMIC DNA]</scope>
    <source>
        <strain evidence="2 4">LMG 30378</strain>
    </source>
</reference>
<reference evidence="3 5" key="2">
    <citation type="submission" date="2024-03" db="EMBL/GenBank/DDBJ databases">
        <title>Reference genomes for the five species model microbial community.</title>
        <authorList>
            <person name="Padfield D."/>
        </authorList>
    </citation>
    <scope>NUCLEOTIDE SEQUENCE [LARGE SCALE GENOMIC DNA]</scope>
    <source>
        <strain evidence="3 5">AB1</strain>
    </source>
</reference>
<dbReference type="EMBL" id="UFQC01000020">
    <property type="protein sequence ID" value="SSW69895.1"/>
    <property type="molecule type" value="Genomic_DNA"/>
</dbReference>
<dbReference type="GeneID" id="92842551"/>
<gene>
    <name evidence="2" type="ORF">AVE30378_03745</name>
    <name evidence="3" type="ORF">WHX56_08620</name>
</gene>
<dbReference type="Proteomes" id="UP001456224">
    <property type="component" value="Chromosome"/>
</dbReference>
<evidence type="ECO:0000313" key="2">
    <source>
        <dbReference type="EMBL" id="SSW69895.1"/>
    </source>
</evidence>
<accession>A0A446CQ74</accession>
<evidence type="ECO:0000256" key="1">
    <source>
        <dbReference type="SAM" id="Phobius"/>
    </source>
</evidence>
<dbReference type="Proteomes" id="UP000289465">
    <property type="component" value="Unassembled WGS sequence"/>
</dbReference>
<sequence length="55" mass="5934">MPPNTNTMLIIIVTGVALMLVGFGLRDRNIGMGLMGLGLITAIGTIIYKAYITFY</sequence>
<keyword evidence="1" id="KW-0472">Membrane</keyword>
<keyword evidence="5" id="KW-1185">Reference proteome</keyword>
<evidence type="ECO:0000313" key="5">
    <source>
        <dbReference type="Proteomes" id="UP001456224"/>
    </source>
</evidence>
<dbReference type="AlphaFoldDB" id="A0A446CQ74"/>
<proteinExistence type="predicted"/>
<protein>
    <submittedName>
        <fullName evidence="2">Uncharacterized protein</fullName>
    </submittedName>
</protein>
<name>A0A446CQ74_9BURK</name>
<organism evidence="2 4">
    <name type="scientific">Achromobacter veterisilvae</name>
    <dbReference type="NCBI Taxonomy" id="2069367"/>
    <lineage>
        <taxon>Bacteria</taxon>
        <taxon>Pseudomonadati</taxon>
        <taxon>Pseudomonadota</taxon>
        <taxon>Betaproteobacteria</taxon>
        <taxon>Burkholderiales</taxon>
        <taxon>Alcaligenaceae</taxon>
        <taxon>Achromobacter</taxon>
    </lineage>
</organism>
<feature type="transmembrane region" description="Helical" evidence="1">
    <location>
        <begin position="6"/>
        <end position="25"/>
    </location>
</feature>
<dbReference type="RefSeq" id="WP_087881433.1">
    <property type="nucleotide sequence ID" value="NZ_CP148753.1"/>
</dbReference>
<evidence type="ECO:0000313" key="3">
    <source>
        <dbReference type="EMBL" id="WXR75558.1"/>
    </source>
</evidence>
<keyword evidence="1" id="KW-0812">Transmembrane</keyword>
<feature type="transmembrane region" description="Helical" evidence="1">
    <location>
        <begin position="32"/>
        <end position="52"/>
    </location>
</feature>